<dbReference type="Proteomes" id="UP000826656">
    <property type="component" value="Unassembled WGS sequence"/>
</dbReference>
<dbReference type="EMBL" id="JAIVGD010000026">
    <property type="protein sequence ID" value="KAH0740852.1"/>
    <property type="molecule type" value="Genomic_DNA"/>
</dbReference>
<keyword evidence="3" id="KW-1185">Reference proteome</keyword>
<feature type="region of interest" description="Disordered" evidence="1">
    <location>
        <begin position="29"/>
        <end position="66"/>
    </location>
</feature>
<evidence type="ECO:0000313" key="3">
    <source>
        <dbReference type="Proteomes" id="UP000826656"/>
    </source>
</evidence>
<accession>A0ABQ7U3J8</accession>
<evidence type="ECO:0000313" key="2">
    <source>
        <dbReference type="EMBL" id="KAH0740852.1"/>
    </source>
</evidence>
<feature type="compositionally biased region" description="Basic and acidic residues" evidence="1">
    <location>
        <begin position="35"/>
        <end position="45"/>
    </location>
</feature>
<comment type="caution">
    <text evidence="2">The sequence shown here is derived from an EMBL/GenBank/DDBJ whole genome shotgun (WGS) entry which is preliminary data.</text>
</comment>
<organism evidence="2 3">
    <name type="scientific">Solanum tuberosum</name>
    <name type="common">Potato</name>
    <dbReference type="NCBI Taxonomy" id="4113"/>
    <lineage>
        <taxon>Eukaryota</taxon>
        <taxon>Viridiplantae</taxon>
        <taxon>Streptophyta</taxon>
        <taxon>Embryophyta</taxon>
        <taxon>Tracheophyta</taxon>
        <taxon>Spermatophyta</taxon>
        <taxon>Magnoliopsida</taxon>
        <taxon>eudicotyledons</taxon>
        <taxon>Gunneridae</taxon>
        <taxon>Pentapetalae</taxon>
        <taxon>asterids</taxon>
        <taxon>lamiids</taxon>
        <taxon>Solanales</taxon>
        <taxon>Solanaceae</taxon>
        <taxon>Solanoideae</taxon>
        <taxon>Solaneae</taxon>
        <taxon>Solanum</taxon>
    </lineage>
</organism>
<sequence>MAPQQKRTSGYKPSEKVLNQILLMLEYPSMKKSRRQENSYKEKQTTFELDDIGDKTIDPPNIVSEG</sequence>
<gene>
    <name evidence="2" type="ORF">KY290_033895</name>
</gene>
<protein>
    <submittedName>
        <fullName evidence="2">Uncharacterized protein</fullName>
    </submittedName>
</protein>
<name>A0ABQ7U3J8_SOLTU</name>
<reference evidence="2 3" key="1">
    <citation type="journal article" date="2021" name="bioRxiv">
        <title>Chromosome-scale and haplotype-resolved genome assembly of a tetraploid potato cultivar.</title>
        <authorList>
            <person name="Sun H."/>
            <person name="Jiao W.-B."/>
            <person name="Krause K."/>
            <person name="Campoy J.A."/>
            <person name="Goel M."/>
            <person name="Folz-Donahue K."/>
            <person name="Kukat C."/>
            <person name="Huettel B."/>
            <person name="Schneeberger K."/>
        </authorList>
    </citation>
    <scope>NUCLEOTIDE SEQUENCE [LARGE SCALE GENOMIC DNA]</scope>
    <source>
        <strain evidence="2">SolTubOtavaFocal</strain>
        <tissue evidence="2">Leaves</tissue>
    </source>
</reference>
<evidence type="ECO:0000256" key="1">
    <source>
        <dbReference type="SAM" id="MobiDB-lite"/>
    </source>
</evidence>
<proteinExistence type="predicted"/>